<reference evidence="2 3" key="1">
    <citation type="submission" date="2018-10" db="EMBL/GenBank/DDBJ databases">
        <title>Genomic Encyclopedia of Archaeal and Bacterial Type Strains, Phase II (KMG-II): from individual species to whole genera.</title>
        <authorList>
            <person name="Goeker M."/>
        </authorList>
    </citation>
    <scope>NUCLEOTIDE SEQUENCE [LARGE SCALE GENOMIC DNA]</scope>
    <source>
        <strain evidence="2 3">DSM 25217</strain>
    </source>
</reference>
<dbReference type="Proteomes" id="UP000271227">
    <property type="component" value="Unassembled WGS sequence"/>
</dbReference>
<dbReference type="EMBL" id="REFR01000009">
    <property type="protein sequence ID" value="RMB12128.1"/>
    <property type="molecule type" value="Genomic_DNA"/>
</dbReference>
<organism evidence="2 3">
    <name type="scientific">Eilatimonas milleporae</name>
    <dbReference type="NCBI Taxonomy" id="911205"/>
    <lineage>
        <taxon>Bacteria</taxon>
        <taxon>Pseudomonadati</taxon>
        <taxon>Pseudomonadota</taxon>
        <taxon>Alphaproteobacteria</taxon>
        <taxon>Kordiimonadales</taxon>
        <taxon>Kordiimonadaceae</taxon>
        <taxon>Eilatimonas</taxon>
    </lineage>
</organism>
<dbReference type="NCBIfam" id="TIGR00778">
    <property type="entry name" value="ahpD_dom"/>
    <property type="match status" value="1"/>
</dbReference>
<sequence length="116" mass="11878">MSKNWPDILKSMSRNNTALAKASPAVMRAFGTLAGAATEDGALDRKTKELMAVAISVVIRCDGCIAYHTYAAIKAGATRDEAVEAIGVAVEMGGGPASVYGGDALDAFDQLAALGD</sequence>
<dbReference type="RefSeq" id="WP_121937333.1">
    <property type="nucleotide sequence ID" value="NZ_REFR01000009.1"/>
</dbReference>
<comment type="caution">
    <text evidence="2">The sequence shown here is derived from an EMBL/GenBank/DDBJ whole genome shotgun (WGS) entry which is preliminary data.</text>
</comment>
<keyword evidence="2" id="KW-0560">Oxidoreductase</keyword>
<feature type="domain" description="Carboxymuconolactone decarboxylase-like" evidence="1">
    <location>
        <begin position="24"/>
        <end position="100"/>
    </location>
</feature>
<name>A0A3M0CRM1_9PROT</name>
<dbReference type="Pfam" id="PF02627">
    <property type="entry name" value="CMD"/>
    <property type="match status" value="1"/>
</dbReference>
<evidence type="ECO:0000259" key="1">
    <source>
        <dbReference type="Pfam" id="PF02627"/>
    </source>
</evidence>
<accession>A0A3M0CRM1</accession>
<dbReference type="SUPFAM" id="SSF69118">
    <property type="entry name" value="AhpD-like"/>
    <property type="match status" value="1"/>
</dbReference>
<proteinExistence type="predicted"/>
<dbReference type="InterPro" id="IPR003779">
    <property type="entry name" value="CMD-like"/>
</dbReference>
<protein>
    <submittedName>
        <fullName evidence="2">AhpD family alkylhydroperoxidase</fullName>
    </submittedName>
</protein>
<dbReference type="GO" id="GO:0051920">
    <property type="term" value="F:peroxiredoxin activity"/>
    <property type="evidence" value="ECO:0007669"/>
    <property type="project" value="InterPro"/>
</dbReference>
<evidence type="ECO:0000313" key="2">
    <source>
        <dbReference type="EMBL" id="RMB12128.1"/>
    </source>
</evidence>
<dbReference type="InterPro" id="IPR004675">
    <property type="entry name" value="AhpD_core"/>
</dbReference>
<evidence type="ECO:0000313" key="3">
    <source>
        <dbReference type="Proteomes" id="UP000271227"/>
    </source>
</evidence>
<dbReference type="InterPro" id="IPR029032">
    <property type="entry name" value="AhpD-like"/>
</dbReference>
<dbReference type="OrthoDB" id="1683318at2"/>
<dbReference type="PANTHER" id="PTHR33930">
    <property type="entry name" value="ALKYL HYDROPEROXIDE REDUCTASE AHPD"/>
    <property type="match status" value="1"/>
</dbReference>
<dbReference type="PANTHER" id="PTHR33930:SF2">
    <property type="entry name" value="BLR3452 PROTEIN"/>
    <property type="match status" value="1"/>
</dbReference>
<keyword evidence="2" id="KW-0575">Peroxidase</keyword>
<keyword evidence="3" id="KW-1185">Reference proteome</keyword>
<dbReference type="AlphaFoldDB" id="A0A3M0CRM1"/>
<dbReference type="InParanoid" id="A0A3M0CRM1"/>
<gene>
    <name evidence="2" type="ORF">BXY39_0618</name>
</gene>
<dbReference type="Gene3D" id="1.20.1290.10">
    <property type="entry name" value="AhpD-like"/>
    <property type="match status" value="1"/>
</dbReference>